<evidence type="ECO:0000256" key="1">
    <source>
        <dbReference type="SAM" id="MobiDB-lite"/>
    </source>
</evidence>
<feature type="chain" id="PRO_5039536420" evidence="2">
    <location>
        <begin position="26"/>
        <end position="322"/>
    </location>
</feature>
<evidence type="ECO:0000256" key="2">
    <source>
        <dbReference type="SAM" id="SignalP"/>
    </source>
</evidence>
<organism evidence="3 4">
    <name type="scientific">Streptomyces violaceusniger (strain Tu 4113)</name>
    <dbReference type="NCBI Taxonomy" id="653045"/>
    <lineage>
        <taxon>Bacteria</taxon>
        <taxon>Bacillati</taxon>
        <taxon>Actinomycetota</taxon>
        <taxon>Actinomycetes</taxon>
        <taxon>Kitasatosporales</taxon>
        <taxon>Streptomycetaceae</taxon>
        <taxon>Streptomyces</taxon>
        <taxon>Streptomyces violaceusniger group</taxon>
    </lineage>
</organism>
<reference evidence="3" key="1">
    <citation type="submission" date="2011-08" db="EMBL/GenBank/DDBJ databases">
        <title>Complete sequence of plasmid 1 of Streptomyces violaceusniger Tu 4113.</title>
        <authorList>
            <consortium name="US DOE Joint Genome Institute"/>
            <person name="Lucas S."/>
            <person name="Han J."/>
            <person name="Lapidus A."/>
            <person name="Cheng J.-F."/>
            <person name="Goodwin L."/>
            <person name="Pitluck S."/>
            <person name="Peters L."/>
            <person name="Ivanova N."/>
            <person name="Daligault H."/>
            <person name="Detter J.C."/>
            <person name="Han C."/>
            <person name="Tapia R."/>
            <person name="Land M."/>
            <person name="Hauser L."/>
            <person name="Kyrpides N."/>
            <person name="Ivanova N."/>
            <person name="Pagani I."/>
            <person name="Hagen A."/>
            <person name="Katz L."/>
            <person name="Fiedler H.-P."/>
            <person name="Keasling J."/>
            <person name="Fortman J."/>
            <person name="Woyke T."/>
        </authorList>
    </citation>
    <scope>NUCLEOTIDE SEQUENCE [LARGE SCALE GENOMIC DNA]</scope>
    <source>
        <strain evidence="3">Tu 4113</strain>
        <plasmid evidence="3">pSTRVI01</plasmid>
    </source>
</reference>
<accession>G2PH66</accession>
<feature type="region of interest" description="Disordered" evidence="1">
    <location>
        <begin position="49"/>
        <end position="96"/>
    </location>
</feature>
<gene>
    <name evidence="3" type="ORF">Strvi_9460</name>
</gene>
<dbReference type="PROSITE" id="PS51257">
    <property type="entry name" value="PROKAR_LIPOPROTEIN"/>
    <property type="match status" value="1"/>
</dbReference>
<feature type="compositionally biased region" description="Basic residues" evidence="1">
    <location>
        <begin position="67"/>
        <end position="77"/>
    </location>
</feature>
<name>G2PH66_STRV4</name>
<proteinExistence type="predicted"/>
<keyword evidence="2" id="KW-0732">Signal</keyword>
<dbReference type="KEGG" id="svl:Strvi_9460"/>
<sequence>MLRRSAIAAVLSAGVVLACAAPAVAGDPTVAPPEDCGDLAVCVGVDIGGSDSKPSSGKPGSPAKARGASKAKPKCRVNRSSGTGPNDVKENRSVTVPCSDPELGSFSGGCYYKVASPQPPAGDPAWKGHKPDDGKVYQVTCPMGTPGLDAVGLQWMAEPPGAAAVSPAQLAQQAVDKMTLRGPRIGIAPKPGGKGVVGMPVWMWAGKSTETYGPNTASASAGGTTVTATAKVSKVVWKLGDGSTVTCTTAGTPYKASYGKKASPDCGHRYTQASSTTASGKYHITATATWTIGWQGGGQNGQLTEIRDSAVDITIAEVQVLN</sequence>
<feature type="signal peptide" evidence="2">
    <location>
        <begin position="1"/>
        <end position="25"/>
    </location>
</feature>
<dbReference type="EMBL" id="CP002995">
    <property type="protein sequence ID" value="AEM88712.1"/>
    <property type="molecule type" value="Genomic_DNA"/>
</dbReference>
<evidence type="ECO:0000313" key="3">
    <source>
        <dbReference type="EMBL" id="AEM88712.1"/>
    </source>
</evidence>
<dbReference type="RefSeq" id="WP_014043647.1">
    <property type="nucleotide sequence ID" value="NC_015951.1"/>
</dbReference>
<geneLocation type="plasmid" evidence="3 4">
    <name>pSTRVI01</name>
</geneLocation>
<protein>
    <submittedName>
        <fullName evidence="3">ATP/GTP-binding protein</fullName>
    </submittedName>
</protein>
<evidence type="ECO:0000313" key="4">
    <source>
        <dbReference type="Proteomes" id="UP000008703"/>
    </source>
</evidence>
<keyword evidence="3" id="KW-0614">Plasmid</keyword>
<dbReference type="HOGENOM" id="CLU_071262_0_0_11"/>
<dbReference type="Proteomes" id="UP000008703">
    <property type="component" value="Plasmid pSTRVI01"/>
</dbReference>
<feature type="compositionally biased region" description="Low complexity" evidence="1">
    <location>
        <begin position="49"/>
        <end position="65"/>
    </location>
</feature>
<keyword evidence="4" id="KW-1185">Reference proteome</keyword>
<dbReference type="AlphaFoldDB" id="G2PH66"/>